<dbReference type="InterPro" id="IPR018389">
    <property type="entry name" value="DctP_fam"/>
</dbReference>
<dbReference type="GO" id="GO:0055085">
    <property type="term" value="P:transmembrane transport"/>
    <property type="evidence" value="ECO:0007669"/>
    <property type="project" value="InterPro"/>
</dbReference>
<dbReference type="EMBL" id="CP011412">
    <property type="protein sequence ID" value="AKH19042.1"/>
    <property type="molecule type" value="Genomic_DNA"/>
</dbReference>
<dbReference type="KEGG" id="seds:AAY24_00305"/>
<dbReference type="PANTHER" id="PTHR33376">
    <property type="match status" value="1"/>
</dbReference>
<accession>A0A0F7JTR9</accession>
<evidence type="ECO:0000313" key="3">
    <source>
        <dbReference type="EMBL" id="AKH19042.1"/>
    </source>
</evidence>
<evidence type="ECO:0000313" key="4">
    <source>
        <dbReference type="Proteomes" id="UP000034410"/>
    </source>
</evidence>
<proteinExistence type="predicted"/>
<dbReference type="Gene3D" id="3.40.190.170">
    <property type="entry name" value="Bacterial extracellular solute-binding protein, family 7"/>
    <property type="match status" value="1"/>
</dbReference>
<keyword evidence="1 2" id="KW-0732">Signal</keyword>
<sequence>MKPMIKQLAALVLASGMVTGAQAATTLNLNHQWPATTTGSQVDQWFADEIAKRTNNQVKIRIFWSEGLGKAKEGLSLLQNGAIDMAAISPAYFPAQLPFFSAPNSIPMAIETVDQANTLMQRLLKEVPAYSEEAEANGVRALFFHHLNPYLLVSREKIVSTDQVNGKKVRTWGADMPRMVQAVGGTPVTLMLPEIYESLSRGVVDAAPFAVDLVVNYKIFEVAKNISEITLWEGPAWGIWISKSAWQKLTPEQQKIFEQVANEAMERDRNAVLAKGAEARKTLIEKGVQFHAFPESEKAKWRAALPDFFSDWIKRMDEQGKGDGARQTVQIWKEVVGE</sequence>
<dbReference type="Proteomes" id="UP000034410">
    <property type="component" value="Chromosome"/>
</dbReference>
<feature type="chain" id="PRO_5002517589" description="TRAP transporter substrate-binding protein" evidence="2">
    <location>
        <begin position="24"/>
        <end position="338"/>
    </location>
</feature>
<dbReference type="NCBIfam" id="NF037995">
    <property type="entry name" value="TRAP_S1"/>
    <property type="match status" value="1"/>
</dbReference>
<dbReference type="PANTHER" id="PTHR33376:SF15">
    <property type="entry name" value="BLL6794 PROTEIN"/>
    <property type="match status" value="1"/>
</dbReference>
<name>A0A0F7JTR9_9GAMM</name>
<evidence type="ECO:0008006" key="5">
    <source>
        <dbReference type="Google" id="ProtNLM"/>
    </source>
</evidence>
<dbReference type="InterPro" id="IPR038404">
    <property type="entry name" value="TRAP_DctP_sf"/>
</dbReference>
<dbReference type="AlphaFoldDB" id="A0A0F7JTR9"/>
<dbReference type="Pfam" id="PF03480">
    <property type="entry name" value="DctP"/>
    <property type="match status" value="1"/>
</dbReference>
<keyword evidence="4" id="KW-1185">Reference proteome</keyword>
<gene>
    <name evidence="3" type="ORF">AAY24_00305</name>
</gene>
<reference evidence="3 4" key="1">
    <citation type="journal article" date="2015" name="Genome Announc.">
        <title>Complete Genome Sequence of Sedimenticola thiotaurini Strain SIP-G1, a Polyphosphate- and Polyhydroxyalkanoate-Accumulating Sulfur-Oxidizing Gammaproteobacterium Isolated from Salt Marsh Sediments.</title>
        <authorList>
            <person name="Flood B.E."/>
            <person name="Jones D.S."/>
            <person name="Bailey J.V."/>
        </authorList>
    </citation>
    <scope>NUCLEOTIDE SEQUENCE [LARGE SCALE GENOMIC DNA]</scope>
    <source>
        <strain evidence="3 4">SIP-G1</strain>
    </source>
</reference>
<dbReference type="OrthoDB" id="8690069at2"/>
<organism evidence="3 4">
    <name type="scientific">Sedimenticola thiotaurini</name>
    <dbReference type="NCBI Taxonomy" id="1543721"/>
    <lineage>
        <taxon>Bacteria</taxon>
        <taxon>Pseudomonadati</taxon>
        <taxon>Pseudomonadota</taxon>
        <taxon>Gammaproteobacteria</taxon>
        <taxon>Chromatiales</taxon>
        <taxon>Sedimenticolaceae</taxon>
        <taxon>Sedimenticola</taxon>
    </lineage>
</organism>
<evidence type="ECO:0000256" key="1">
    <source>
        <dbReference type="ARBA" id="ARBA00022729"/>
    </source>
</evidence>
<protein>
    <recommendedName>
        <fullName evidence="5">TRAP transporter substrate-binding protein</fullName>
    </recommendedName>
</protein>
<feature type="signal peptide" evidence="2">
    <location>
        <begin position="1"/>
        <end position="23"/>
    </location>
</feature>
<dbReference type="RefSeq" id="WP_046857980.1">
    <property type="nucleotide sequence ID" value="NZ_CP011412.1"/>
</dbReference>
<evidence type="ECO:0000256" key="2">
    <source>
        <dbReference type="SAM" id="SignalP"/>
    </source>
</evidence>